<dbReference type="EMBL" id="NFZW01000023">
    <property type="protein sequence ID" value="RFA33102.1"/>
    <property type="molecule type" value="Genomic_DNA"/>
</dbReference>
<protein>
    <submittedName>
        <fullName evidence="1">Uncharacterized protein</fullName>
    </submittedName>
</protein>
<evidence type="ECO:0000313" key="2">
    <source>
        <dbReference type="Proteomes" id="UP000256763"/>
    </source>
</evidence>
<evidence type="ECO:0000313" key="1">
    <source>
        <dbReference type="EMBL" id="RFA33102.1"/>
    </source>
</evidence>
<dbReference type="Proteomes" id="UP000256763">
    <property type="component" value="Unassembled WGS sequence"/>
</dbReference>
<dbReference type="OrthoDB" id="5622143at2"/>
<keyword evidence="2" id="KW-1185">Reference proteome</keyword>
<sequence length="333" mass="36414">MTTPSLTTRAATGRLMSIPEAASVIRTGRLLCIAGEESQLKKLPAGNWIGGTIPYFMNEDGGTTDRERVFVCELPTGDAPADIRLYDVESLPRVCADGPANGYTLVIIPAFSEAHMRYAREAPDFEDMFVRPIVGWIAGVHLDELEVARPAVFDGSTGRLERECAVALHIPLPDDRYAHIDIINGMRQGDGDRIRFPKTDFSASDCLVNGTPTNLATYLDTQDNDPGLPLVANYCGAQVNVSIRGVNRKAREVEFYAPVFDDVEYRLAAPAASIEEGLIAADNARFSCNCVLNYVHEGLEGRRTGHLTGPMTFGEIAYLLLNQTLVYLSVEEV</sequence>
<comment type="caution">
    <text evidence="1">The sequence shown here is derived from an EMBL/GenBank/DDBJ whole genome shotgun (WGS) entry which is preliminary data.</text>
</comment>
<dbReference type="InterPro" id="IPR054249">
    <property type="entry name" value="DUF6976"/>
</dbReference>
<dbReference type="AlphaFoldDB" id="A0A3E0WJF2"/>
<dbReference type="Pfam" id="PF22396">
    <property type="entry name" value="DUF6976"/>
    <property type="match status" value="1"/>
</dbReference>
<reference evidence="2" key="1">
    <citation type="submission" date="2017-05" db="EMBL/GenBank/DDBJ databases">
        <authorList>
            <person name="Sharma S."/>
            <person name="Sidhu C."/>
            <person name="Pinnaka A.K."/>
        </authorList>
    </citation>
    <scope>NUCLEOTIDE SEQUENCE [LARGE SCALE GENOMIC DNA]</scope>
    <source>
        <strain evidence="2">AK93</strain>
    </source>
</reference>
<gene>
    <name evidence="1" type="ORF">CAL65_18225</name>
</gene>
<accession>A0A3E0WJF2</accession>
<name>A0A3E0WJF2_9GAMM</name>
<dbReference type="RefSeq" id="WP_116303580.1">
    <property type="nucleotide sequence ID" value="NZ_NFZW01000023.1"/>
</dbReference>
<organism evidence="1 2">
    <name type="scientific">Alkalilimnicola ehrlichii</name>
    <dbReference type="NCBI Taxonomy" id="351052"/>
    <lineage>
        <taxon>Bacteria</taxon>
        <taxon>Pseudomonadati</taxon>
        <taxon>Pseudomonadota</taxon>
        <taxon>Gammaproteobacteria</taxon>
        <taxon>Chromatiales</taxon>
        <taxon>Ectothiorhodospiraceae</taxon>
        <taxon>Alkalilimnicola</taxon>
    </lineage>
</organism>
<proteinExistence type="predicted"/>